<evidence type="ECO:0000313" key="2">
    <source>
        <dbReference type="EMBL" id="TEB27567.1"/>
    </source>
</evidence>
<evidence type="ECO:0000313" key="3">
    <source>
        <dbReference type="Proteomes" id="UP000298030"/>
    </source>
</evidence>
<sequence length="143" mass="14613">MPSSRLNVKLVVIVYFPGVSAWYSLDALLESTRFIRLGGGTFKLALLGCFSSSSSSSASPSPSRSGASLVAPPSSSSSSAGLRALSVCPGGEEGGRFVVGYDEGDVQMALSVEGRNRKVRVEIQGGESTGTTRQGSGGRCGSS</sequence>
<reference evidence="2 3" key="1">
    <citation type="journal article" date="2019" name="Nat. Ecol. Evol.">
        <title>Megaphylogeny resolves global patterns of mushroom evolution.</title>
        <authorList>
            <person name="Varga T."/>
            <person name="Krizsan K."/>
            <person name="Foldi C."/>
            <person name="Dima B."/>
            <person name="Sanchez-Garcia M."/>
            <person name="Sanchez-Ramirez S."/>
            <person name="Szollosi G.J."/>
            <person name="Szarkandi J.G."/>
            <person name="Papp V."/>
            <person name="Albert L."/>
            <person name="Andreopoulos W."/>
            <person name="Angelini C."/>
            <person name="Antonin V."/>
            <person name="Barry K.W."/>
            <person name="Bougher N.L."/>
            <person name="Buchanan P."/>
            <person name="Buyck B."/>
            <person name="Bense V."/>
            <person name="Catcheside P."/>
            <person name="Chovatia M."/>
            <person name="Cooper J."/>
            <person name="Damon W."/>
            <person name="Desjardin D."/>
            <person name="Finy P."/>
            <person name="Geml J."/>
            <person name="Haridas S."/>
            <person name="Hughes K."/>
            <person name="Justo A."/>
            <person name="Karasinski D."/>
            <person name="Kautmanova I."/>
            <person name="Kiss B."/>
            <person name="Kocsube S."/>
            <person name="Kotiranta H."/>
            <person name="LaButti K.M."/>
            <person name="Lechner B.E."/>
            <person name="Liimatainen K."/>
            <person name="Lipzen A."/>
            <person name="Lukacs Z."/>
            <person name="Mihaltcheva S."/>
            <person name="Morgado L.N."/>
            <person name="Niskanen T."/>
            <person name="Noordeloos M.E."/>
            <person name="Ohm R.A."/>
            <person name="Ortiz-Santana B."/>
            <person name="Ovrebo C."/>
            <person name="Racz N."/>
            <person name="Riley R."/>
            <person name="Savchenko A."/>
            <person name="Shiryaev A."/>
            <person name="Soop K."/>
            <person name="Spirin V."/>
            <person name="Szebenyi C."/>
            <person name="Tomsovsky M."/>
            <person name="Tulloss R.E."/>
            <person name="Uehling J."/>
            <person name="Grigoriev I.V."/>
            <person name="Vagvolgyi C."/>
            <person name="Papp T."/>
            <person name="Martin F.M."/>
            <person name="Miettinen O."/>
            <person name="Hibbett D.S."/>
            <person name="Nagy L.G."/>
        </authorList>
    </citation>
    <scope>NUCLEOTIDE SEQUENCE [LARGE SCALE GENOMIC DNA]</scope>
    <source>
        <strain evidence="2 3">FP101781</strain>
    </source>
</reference>
<name>A0A4Y7T0A1_COPMI</name>
<comment type="caution">
    <text evidence="2">The sequence shown here is derived from an EMBL/GenBank/DDBJ whole genome shotgun (WGS) entry which is preliminary data.</text>
</comment>
<evidence type="ECO:0000256" key="1">
    <source>
        <dbReference type="SAM" id="MobiDB-lite"/>
    </source>
</evidence>
<feature type="compositionally biased region" description="Low complexity" evidence="1">
    <location>
        <begin position="124"/>
        <end position="134"/>
    </location>
</feature>
<feature type="region of interest" description="Disordered" evidence="1">
    <location>
        <begin position="120"/>
        <end position="143"/>
    </location>
</feature>
<dbReference type="EMBL" id="QPFP01000039">
    <property type="protein sequence ID" value="TEB27567.1"/>
    <property type="molecule type" value="Genomic_DNA"/>
</dbReference>
<dbReference type="Proteomes" id="UP000298030">
    <property type="component" value="Unassembled WGS sequence"/>
</dbReference>
<accession>A0A4Y7T0A1</accession>
<feature type="region of interest" description="Disordered" evidence="1">
    <location>
        <begin position="51"/>
        <end position="83"/>
    </location>
</feature>
<protein>
    <submittedName>
        <fullName evidence="2">Uncharacterized protein</fullName>
    </submittedName>
</protein>
<dbReference type="AlphaFoldDB" id="A0A4Y7T0A1"/>
<keyword evidence="3" id="KW-1185">Reference proteome</keyword>
<gene>
    <name evidence="2" type="ORF">FA13DRAFT_874964</name>
</gene>
<organism evidence="2 3">
    <name type="scientific">Coprinellus micaceus</name>
    <name type="common">Glistening ink-cap mushroom</name>
    <name type="synonym">Coprinus micaceus</name>
    <dbReference type="NCBI Taxonomy" id="71717"/>
    <lineage>
        <taxon>Eukaryota</taxon>
        <taxon>Fungi</taxon>
        <taxon>Dikarya</taxon>
        <taxon>Basidiomycota</taxon>
        <taxon>Agaricomycotina</taxon>
        <taxon>Agaricomycetes</taxon>
        <taxon>Agaricomycetidae</taxon>
        <taxon>Agaricales</taxon>
        <taxon>Agaricineae</taxon>
        <taxon>Psathyrellaceae</taxon>
        <taxon>Coprinellus</taxon>
    </lineage>
</organism>
<proteinExistence type="predicted"/>